<sequence length="112" mass="12622">MRYTLEISRKPESKGWTVVYEGNQSAFKVRRLTEATTYYFRVVATNVSGTGPLSTTLCVKTPYAPPPPVKGMSASIILLLCSYTCNFPFFRHENPQLLGLFLKMPLYDYGSP</sequence>
<dbReference type="InterPro" id="IPR013783">
    <property type="entry name" value="Ig-like_fold"/>
</dbReference>
<accession>A0A3P7QX75</accession>
<protein>
    <recommendedName>
        <fullName evidence="1">Fibronectin type-III domain-containing protein</fullName>
    </recommendedName>
</protein>
<gene>
    <name evidence="2" type="ORF">DILT_LOCUS16774</name>
</gene>
<evidence type="ECO:0000313" key="2">
    <source>
        <dbReference type="EMBL" id="VDN35426.1"/>
    </source>
</evidence>
<dbReference type="PROSITE" id="PS50853">
    <property type="entry name" value="FN3"/>
    <property type="match status" value="1"/>
</dbReference>
<dbReference type="InterPro" id="IPR003961">
    <property type="entry name" value="FN3_dom"/>
</dbReference>
<name>A0A3P7QX75_DIBLA</name>
<dbReference type="EMBL" id="UYRU01087011">
    <property type="protein sequence ID" value="VDN35426.1"/>
    <property type="molecule type" value="Genomic_DNA"/>
</dbReference>
<evidence type="ECO:0000313" key="3">
    <source>
        <dbReference type="Proteomes" id="UP000281553"/>
    </source>
</evidence>
<dbReference type="InterPro" id="IPR036116">
    <property type="entry name" value="FN3_sf"/>
</dbReference>
<organism evidence="2 3">
    <name type="scientific">Dibothriocephalus latus</name>
    <name type="common">Fish tapeworm</name>
    <name type="synonym">Diphyllobothrium latum</name>
    <dbReference type="NCBI Taxonomy" id="60516"/>
    <lineage>
        <taxon>Eukaryota</taxon>
        <taxon>Metazoa</taxon>
        <taxon>Spiralia</taxon>
        <taxon>Lophotrochozoa</taxon>
        <taxon>Platyhelminthes</taxon>
        <taxon>Cestoda</taxon>
        <taxon>Eucestoda</taxon>
        <taxon>Diphyllobothriidea</taxon>
        <taxon>Diphyllobothriidae</taxon>
        <taxon>Dibothriocephalus</taxon>
    </lineage>
</organism>
<keyword evidence="3" id="KW-1185">Reference proteome</keyword>
<evidence type="ECO:0000259" key="1">
    <source>
        <dbReference type="PROSITE" id="PS50853"/>
    </source>
</evidence>
<dbReference type="Gene3D" id="2.60.40.10">
    <property type="entry name" value="Immunoglobulins"/>
    <property type="match status" value="1"/>
</dbReference>
<reference evidence="2 3" key="1">
    <citation type="submission" date="2018-11" db="EMBL/GenBank/DDBJ databases">
        <authorList>
            <consortium name="Pathogen Informatics"/>
        </authorList>
    </citation>
    <scope>NUCLEOTIDE SEQUENCE [LARGE SCALE GENOMIC DNA]</scope>
</reference>
<dbReference type="AlphaFoldDB" id="A0A3P7QX75"/>
<dbReference type="OrthoDB" id="6287674at2759"/>
<dbReference type="SUPFAM" id="SSF49265">
    <property type="entry name" value="Fibronectin type III"/>
    <property type="match status" value="1"/>
</dbReference>
<dbReference type="Proteomes" id="UP000281553">
    <property type="component" value="Unassembled WGS sequence"/>
</dbReference>
<feature type="domain" description="Fibronectin type-III" evidence="1">
    <location>
        <begin position="1"/>
        <end position="64"/>
    </location>
</feature>
<dbReference type="CDD" id="cd00063">
    <property type="entry name" value="FN3"/>
    <property type="match status" value="1"/>
</dbReference>
<proteinExistence type="predicted"/>